<feature type="compositionally biased region" description="Low complexity" evidence="2">
    <location>
        <begin position="7"/>
        <end position="22"/>
    </location>
</feature>
<feature type="non-terminal residue" evidence="3">
    <location>
        <position position="1"/>
    </location>
</feature>
<reference evidence="3" key="3">
    <citation type="submission" date="2019-06" db="EMBL/GenBank/DDBJ databases">
        <authorList>
            <person name="Poynton C."/>
            <person name="Hasenbein S."/>
            <person name="Benoit J.B."/>
            <person name="Sepulveda M.S."/>
            <person name="Poelchau M.F."/>
            <person name="Murali S.C."/>
            <person name="Chen S."/>
            <person name="Glastad K.M."/>
            <person name="Werren J.H."/>
            <person name="Vineis J.H."/>
            <person name="Bowen J.L."/>
            <person name="Friedrich M."/>
            <person name="Jones J."/>
            <person name="Robertson H.M."/>
            <person name="Feyereisen R."/>
            <person name="Mechler-Hickson A."/>
            <person name="Mathers N."/>
            <person name="Lee C.E."/>
            <person name="Colbourne J.K."/>
            <person name="Biales A."/>
            <person name="Johnston J.S."/>
            <person name="Wellborn G.A."/>
            <person name="Rosendale A.J."/>
            <person name="Cridge A.G."/>
            <person name="Munoz-Torres M.C."/>
            <person name="Bain P.A."/>
            <person name="Manny A.R."/>
            <person name="Major K.M."/>
            <person name="Lambert F.N."/>
            <person name="Vulpe C.D."/>
            <person name="Tuck P."/>
            <person name="Blalock B.J."/>
            <person name="Lin Y.-Y."/>
            <person name="Smith M.E."/>
            <person name="Ochoa-Acuna H."/>
            <person name="Chen M.-J.M."/>
            <person name="Childers C.P."/>
            <person name="Qu J."/>
            <person name="Dugan S."/>
            <person name="Lee S.L."/>
            <person name="Chao H."/>
            <person name="Dinh H."/>
            <person name="Han Y."/>
            <person name="Doddapaneni H."/>
            <person name="Worley K.C."/>
            <person name="Muzny D.M."/>
            <person name="Gibbs R.A."/>
            <person name="Richards S."/>
        </authorList>
    </citation>
    <scope>NUCLEOTIDE SEQUENCE</scope>
    <source>
        <strain evidence="3">HAZT.00-mixed</strain>
        <tissue evidence="3">Whole organism</tissue>
    </source>
</reference>
<feature type="region of interest" description="Disordered" evidence="2">
    <location>
        <begin position="1"/>
        <end position="22"/>
    </location>
</feature>
<organism evidence="3">
    <name type="scientific">Hyalella azteca</name>
    <name type="common">Amphipod</name>
    <dbReference type="NCBI Taxonomy" id="294128"/>
    <lineage>
        <taxon>Eukaryota</taxon>
        <taxon>Metazoa</taxon>
        <taxon>Ecdysozoa</taxon>
        <taxon>Arthropoda</taxon>
        <taxon>Crustacea</taxon>
        <taxon>Multicrustacea</taxon>
        <taxon>Malacostraca</taxon>
        <taxon>Eumalacostraca</taxon>
        <taxon>Peracarida</taxon>
        <taxon>Amphipoda</taxon>
        <taxon>Senticaudata</taxon>
        <taxon>Talitrida</taxon>
        <taxon>Talitroidea</taxon>
        <taxon>Hyalellidae</taxon>
        <taxon>Hyalella</taxon>
    </lineage>
</organism>
<sequence length="367" mass="41203">DVRSHASRASSSRESGSSVTSARVALAQEKAKLMAEKSSLKETLELEQEEIELQARIARDRLILKQKLREAEIRKVELETDILEEELKNVECGERSHHKSSRLETSAVHALPADPPKQGQSPAGDVLAVALAKQNELTQLLAESHERAVLPKRQLNVFDGSDLTVFRTFLTAFENLFEKACTSDSNKLAYLGQYTAGKARKLVDSCNHYDASAGYKKAKLLLKEEYGNELKIANSFLNILNDWPSIDYDNSDALGELSLFLTKCSNYMSNMSSLNHLNSPKEIMNIIMKLPYRLRERWRTCTYKTAEIASPVRSAGGSIPQYCTRLLNLTDQSSDQMVHSPQLPMLEAQRRDIKELHSQLGLVPVRV</sequence>
<keyword evidence="1" id="KW-0175">Coiled coil</keyword>
<feature type="coiled-coil region" evidence="1">
    <location>
        <begin position="23"/>
        <end position="93"/>
    </location>
</feature>
<accession>A0A6A0H1H5</accession>
<proteinExistence type="predicted"/>
<dbReference type="Proteomes" id="UP000711488">
    <property type="component" value="Unassembled WGS sequence"/>
</dbReference>
<name>A0A6A0H1H5_HYAAZ</name>
<protein>
    <submittedName>
        <fullName evidence="3">Uncharacterized protein</fullName>
    </submittedName>
</protein>
<dbReference type="OrthoDB" id="7555193at2759"/>
<evidence type="ECO:0000313" key="3">
    <source>
        <dbReference type="EMBL" id="KAA0194246.1"/>
    </source>
</evidence>
<reference evidence="3" key="2">
    <citation type="journal article" date="2018" name="Environ. Sci. Technol.">
        <title>The Toxicogenome of Hyalella azteca: A Model for Sediment Ecotoxicology and Evolutionary Toxicology.</title>
        <authorList>
            <person name="Poynton H.C."/>
            <person name="Hasenbein S."/>
            <person name="Benoit J.B."/>
            <person name="Sepulveda M.S."/>
            <person name="Poelchau M.F."/>
            <person name="Hughes D.S.T."/>
            <person name="Murali S.C."/>
            <person name="Chen S."/>
            <person name="Glastad K.M."/>
            <person name="Goodisman M.A.D."/>
            <person name="Werren J.H."/>
            <person name="Vineis J.H."/>
            <person name="Bowen J.L."/>
            <person name="Friedrich M."/>
            <person name="Jones J."/>
            <person name="Robertson H.M."/>
            <person name="Feyereisen R."/>
            <person name="Mechler-Hickson A."/>
            <person name="Mathers N."/>
            <person name="Lee C.E."/>
            <person name="Colbourne J.K."/>
            <person name="Biales A."/>
            <person name="Johnston J.S."/>
            <person name="Wellborn G.A."/>
            <person name="Rosendale A.J."/>
            <person name="Cridge A.G."/>
            <person name="Munoz-Torres M.C."/>
            <person name="Bain P.A."/>
            <person name="Manny A.R."/>
            <person name="Major K.M."/>
            <person name="Lambert F.N."/>
            <person name="Vulpe C.D."/>
            <person name="Tuck P."/>
            <person name="Blalock B.J."/>
            <person name="Lin Y.Y."/>
            <person name="Smith M.E."/>
            <person name="Ochoa-Acuna H."/>
            <person name="Chen M.M."/>
            <person name="Childers C.P."/>
            <person name="Qu J."/>
            <person name="Dugan S."/>
            <person name="Lee S.L."/>
            <person name="Chao H."/>
            <person name="Dinh H."/>
            <person name="Han Y."/>
            <person name="Doddapaneni H."/>
            <person name="Worley K.C."/>
            <person name="Muzny D.M."/>
            <person name="Gibbs R.A."/>
            <person name="Richards S."/>
        </authorList>
    </citation>
    <scope>NUCLEOTIDE SEQUENCE</scope>
    <source>
        <strain evidence="3">HAZT.00-mixed</strain>
        <tissue evidence="3">Whole organism</tissue>
    </source>
</reference>
<dbReference type="PANTHER" id="PTHR47331:SF4">
    <property type="entry name" value="PEPTIDASE S1 DOMAIN-CONTAINING PROTEIN"/>
    <property type="match status" value="1"/>
</dbReference>
<dbReference type="EMBL" id="JQDR03010442">
    <property type="protein sequence ID" value="KAA0194246.1"/>
    <property type="molecule type" value="Genomic_DNA"/>
</dbReference>
<evidence type="ECO:0000256" key="2">
    <source>
        <dbReference type="SAM" id="MobiDB-lite"/>
    </source>
</evidence>
<reference evidence="3" key="1">
    <citation type="submission" date="2014-08" db="EMBL/GenBank/DDBJ databases">
        <authorList>
            <person name="Murali S."/>
            <person name="Richards S."/>
            <person name="Bandaranaike D."/>
            <person name="Bellair M."/>
            <person name="Blankenburg K."/>
            <person name="Chao H."/>
            <person name="Dinh H."/>
            <person name="Doddapaneni H."/>
            <person name="Dugan-Rocha S."/>
            <person name="Elkadiri S."/>
            <person name="Gnanaolivu R."/>
            <person name="Hughes D."/>
            <person name="Lee S."/>
            <person name="Li M."/>
            <person name="Ming W."/>
            <person name="Munidasa M."/>
            <person name="Muniz J."/>
            <person name="Nguyen L."/>
            <person name="Osuji N."/>
            <person name="Pu L.-L."/>
            <person name="Puazo M."/>
            <person name="Skinner E."/>
            <person name="Qu C."/>
            <person name="Quiroz J."/>
            <person name="Raj R."/>
            <person name="Weissenberger G."/>
            <person name="Xin Y."/>
            <person name="Zou X."/>
            <person name="Han Y."/>
            <person name="Worley K."/>
            <person name="Muzny D."/>
            <person name="Gibbs R."/>
        </authorList>
    </citation>
    <scope>NUCLEOTIDE SEQUENCE</scope>
    <source>
        <strain evidence="3">HAZT.00-mixed</strain>
        <tissue evidence="3">Whole organism</tissue>
    </source>
</reference>
<comment type="caution">
    <text evidence="3">The sequence shown here is derived from an EMBL/GenBank/DDBJ whole genome shotgun (WGS) entry which is preliminary data.</text>
</comment>
<dbReference type="AlphaFoldDB" id="A0A6A0H1H5"/>
<dbReference type="PANTHER" id="PTHR47331">
    <property type="entry name" value="PHD-TYPE DOMAIN-CONTAINING PROTEIN"/>
    <property type="match status" value="1"/>
</dbReference>
<dbReference type="Pfam" id="PF03564">
    <property type="entry name" value="DUF1759"/>
    <property type="match status" value="1"/>
</dbReference>
<evidence type="ECO:0000256" key="1">
    <source>
        <dbReference type="SAM" id="Coils"/>
    </source>
</evidence>
<gene>
    <name evidence="3" type="ORF">HAZT_HAZT000144</name>
</gene>
<dbReference type="InterPro" id="IPR005312">
    <property type="entry name" value="DUF1759"/>
</dbReference>